<organism evidence="2 3">
    <name type="scientific">Candidatus Chisholmbacteria bacterium RIFCSPHIGHO2_01_FULL_49_18</name>
    <dbReference type="NCBI Taxonomy" id="1797590"/>
    <lineage>
        <taxon>Bacteria</taxon>
        <taxon>Candidatus Chisholmiibacteriota</taxon>
    </lineage>
</organism>
<dbReference type="EMBL" id="MHCI01000005">
    <property type="protein sequence ID" value="OGY17219.1"/>
    <property type="molecule type" value="Genomic_DNA"/>
</dbReference>
<keyword evidence="1" id="KW-0472">Membrane</keyword>
<keyword evidence="1" id="KW-1133">Transmembrane helix</keyword>
<reference evidence="2 3" key="1">
    <citation type="journal article" date="2016" name="Nat. Commun.">
        <title>Thousands of microbial genomes shed light on interconnected biogeochemical processes in an aquifer system.</title>
        <authorList>
            <person name="Anantharaman K."/>
            <person name="Brown C.T."/>
            <person name="Hug L.A."/>
            <person name="Sharon I."/>
            <person name="Castelle C.J."/>
            <person name="Probst A.J."/>
            <person name="Thomas B.C."/>
            <person name="Singh A."/>
            <person name="Wilkins M.J."/>
            <person name="Karaoz U."/>
            <person name="Brodie E.L."/>
            <person name="Williams K.H."/>
            <person name="Hubbard S.S."/>
            <person name="Banfield J.F."/>
        </authorList>
    </citation>
    <scope>NUCLEOTIDE SEQUENCE [LARGE SCALE GENOMIC DNA]</scope>
</reference>
<sequence length="98" mass="11347">MKDRKTFHLKVAIASIVLARVILPLTLEKPICSPNIVDCYETPSGGWPLEYTTSTGGAFQIFQTNTLYLIIDWFFFFIVIYLLLFFLLRAIENFRHGK</sequence>
<protein>
    <submittedName>
        <fullName evidence="2">Uncharacterized protein</fullName>
    </submittedName>
</protein>
<evidence type="ECO:0000256" key="1">
    <source>
        <dbReference type="SAM" id="Phobius"/>
    </source>
</evidence>
<evidence type="ECO:0000313" key="3">
    <source>
        <dbReference type="Proteomes" id="UP000179069"/>
    </source>
</evidence>
<evidence type="ECO:0000313" key="2">
    <source>
        <dbReference type="EMBL" id="OGY17219.1"/>
    </source>
</evidence>
<feature type="transmembrane region" description="Helical" evidence="1">
    <location>
        <begin position="7"/>
        <end position="27"/>
    </location>
</feature>
<feature type="transmembrane region" description="Helical" evidence="1">
    <location>
        <begin position="67"/>
        <end position="88"/>
    </location>
</feature>
<dbReference type="AlphaFoldDB" id="A0A1G1VP95"/>
<accession>A0A1G1VP95</accession>
<comment type="caution">
    <text evidence="2">The sequence shown here is derived from an EMBL/GenBank/DDBJ whole genome shotgun (WGS) entry which is preliminary data.</text>
</comment>
<gene>
    <name evidence="2" type="ORF">A2785_04350</name>
</gene>
<proteinExistence type="predicted"/>
<keyword evidence="1" id="KW-0812">Transmembrane</keyword>
<name>A0A1G1VP95_9BACT</name>
<dbReference type="Proteomes" id="UP000179069">
    <property type="component" value="Unassembled WGS sequence"/>
</dbReference>